<dbReference type="Proteomes" id="UP000249218">
    <property type="component" value="Unassembled WGS sequence"/>
</dbReference>
<evidence type="ECO:0000313" key="2">
    <source>
        <dbReference type="Proteomes" id="UP000249218"/>
    </source>
</evidence>
<protein>
    <submittedName>
        <fullName evidence="1">Uncharacterized protein</fullName>
    </submittedName>
</protein>
<keyword evidence="2" id="KW-1185">Reference proteome</keyword>
<evidence type="ECO:0000313" key="1">
    <source>
        <dbReference type="EMBL" id="PZC75096.1"/>
    </source>
</evidence>
<name>A0A2W1BQB7_HELAM</name>
<accession>A0A2W1BQB7</accession>
<dbReference type="EMBL" id="KZ150010">
    <property type="protein sequence ID" value="PZC75096.1"/>
    <property type="molecule type" value="Genomic_DNA"/>
</dbReference>
<sequence>MPCVDCNILWVGTLHVTKGSNATTPRRLDEASTKTELRLSSADATLTATTLPSEFTKEIEKKNFKWPQLGL</sequence>
<organism evidence="1 2">
    <name type="scientific">Helicoverpa armigera</name>
    <name type="common">Cotton bollworm</name>
    <name type="synonym">Heliothis armigera</name>
    <dbReference type="NCBI Taxonomy" id="29058"/>
    <lineage>
        <taxon>Eukaryota</taxon>
        <taxon>Metazoa</taxon>
        <taxon>Ecdysozoa</taxon>
        <taxon>Arthropoda</taxon>
        <taxon>Hexapoda</taxon>
        <taxon>Insecta</taxon>
        <taxon>Pterygota</taxon>
        <taxon>Neoptera</taxon>
        <taxon>Endopterygota</taxon>
        <taxon>Lepidoptera</taxon>
        <taxon>Glossata</taxon>
        <taxon>Ditrysia</taxon>
        <taxon>Noctuoidea</taxon>
        <taxon>Noctuidae</taxon>
        <taxon>Heliothinae</taxon>
        <taxon>Helicoverpa</taxon>
    </lineage>
</organism>
<proteinExistence type="predicted"/>
<reference evidence="1 2" key="1">
    <citation type="journal article" date="2017" name="BMC Biol.">
        <title>Genomic innovations, transcriptional plasticity and gene loss underlying the evolution and divergence of two highly polyphagous and invasive Helicoverpa pest species.</title>
        <authorList>
            <person name="Pearce S.L."/>
            <person name="Clarke D.F."/>
            <person name="East P.D."/>
            <person name="Elfekih S."/>
            <person name="Gordon K.H."/>
            <person name="Jermiin L.S."/>
            <person name="McGaughran A."/>
            <person name="Oakeshott J.G."/>
            <person name="Papanikolaou A."/>
            <person name="Perera O.P."/>
            <person name="Rane R.V."/>
            <person name="Richards S."/>
            <person name="Tay W.T."/>
            <person name="Walsh T.K."/>
            <person name="Anderson A."/>
            <person name="Anderson C.J."/>
            <person name="Asgari S."/>
            <person name="Board P.G."/>
            <person name="Bretschneider A."/>
            <person name="Campbell P.M."/>
            <person name="Chertemps T."/>
            <person name="Christeller J.T."/>
            <person name="Coppin C.W."/>
            <person name="Downes S.J."/>
            <person name="Duan G."/>
            <person name="Farnsworth C.A."/>
            <person name="Good R.T."/>
            <person name="Han L.B."/>
            <person name="Han Y.C."/>
            <person name="Hatje K."/>
            <person name="Horne I."/>
            <person name="Huang Y.P."/>
            <person name="Hughes D.S."/>
            <person name="Jacquin-Joly E."/>
            <person name="James W."/>
            <person name="Jhangiani S."/>
            <person name="Kollmar M."/>
            <person name="Kuwar S.S."/>
            <person name="Li S."/>
            <person name="Liu N.Y."/>
            <person name="Maibeche M.T."/>
            <person name="Miller J.R."/>
            <person name="Montagne N."/>
            <person name="Perry T."/>
            <person name="Qu J."/>
            <person name="Song S.V."/>
            <person name="Sutton G.G."/>
            <person name="Vogel H."/>
            <person name="Walenz B.P."/>
            <person name="Xu W."/>
            <person name="Zhang H.J."/>
            <person name="Zou Z."/>
            <person name="Batterham P."/>
            <person name="Edwards O.R."/>
            <person name="Feyereisen R."/>
            <person name="Gibbs R.A."/>
            <person name="Heckel D.G."/>
            <person name="McGrath A."/>
            <person name="Robin C."/>
            <person name="Scherer S.E."/>
            <person name="Worley K.C."/>
            <person name="Wu Y.D."/>
        </authorList>
    </citation>
    <scope>NUCLEOTIDE SEQUENCE [LARGE SCALE GENOMIC DNA]</scope>
    <source>
        <strain evidence="1">Harm_GR_Male_#8</strain>
        <tissue evidence="1">Whole organism</tissue>
    </source>
</reference>
<dbReference type="AlphaFoldDB" id="A0A2W1BQB7"/>
<gene>
    <name evidence="1" type="primary">HaOG206759</name>
    <name evidence="1" type="ORF">B5X24_HaOG206759</name>
</gene>